<evidence type="ECO:0000313" key="8">
    <source>
        <dbReference type="Proteomes" id="UP000019373"/>
    </source>
</evidence>
<organism evidence="7 8">
    <name type="scientific">Endocarpon pusillum (strain Z07020 / HMAS-L-300199)</name>
    <name type="common">Lichen-forming fungus</name>
    <dbReference type="NCBI Taxonomy" id="1263415"/>
    <lineage>
        <taxon>Eukaryota</taxon>
        <taxon>Fungi</taxon>
        <taxon>Dikarya</taxon>
        <taxon>Ascomycota</taxon>
        <taxon>Pezizomycotina</taxon>
        <taxon>Eurotiomycetes</taxon>
        <taxon>Chaetothyriomycetidae</taxon>
        <taxon>Verrucariales</taxon>
        <taxon>Verrucariaceae</taxon>
        <taxon>Endocarpon</taxon>
    </lineage>
</organism>
<feature type="region of interest" description="Disordered" evidence="5">
    <location>
        <begin position="512"/>
        <end position="538"/>
    </location>
</feature>
<keyword evidence="3 6" id="KW-1133">Transmembrane helix</keyword>
<evidence type="ECO:0000256" key="3">
    <source>
        <dbReference type="ARBA" id="ARBA00022989"/>
    </source>
</evidence>
<evidence type="ECO:0000313" key="7">
    <source>
        <dbReference type="EMBL" id="ERF72802.1"/>
    </source>
</evidence>
<evidence type="ECO:0000256" key="4">
    <source>
        <dbReference type="ARBA" id="ARBA00023136"/>
    </source>
</evidence>
<feature type="transmembrane region" description="Helical" evidence="6">
    <location>
        <begin position="1531"/>
        <end position="1548"/>
    </location>
</feature>
<accession>U1G620</accession>
<dbReference type="SUPFAM" id="SSF144083">
    <property type="entry name" value="Magnesium transport protein CorA, transmembrane region"/>
    <property type="match status" value="1"/>
</dbReference>
<dbReference type="GO" id="GO:0046873">
    <property type="term" value="F:metal ion transmembrane transporter activity"/>
    <property type="evidence" value="ECO:0007669"/>
    <property type="project" value="InterPro"/>
</dbReference>
<protein>
    <submittedName>
        <fullName evidence="7">Uncharacterized protein</fullName>
    </submittedName>
</protein>
<dbReference type="GO" id="GO:0016020">
    <property type="term" value="C:membrane"/>
    <property type="evidence" value="ECO:0007669"/>
    <property type="project" value="UniProtKB-SubCell"/>
</dbReference>
<dbReference type="Proteomes" id="UP000019373">
    <property type="component" value="Unassembled WGS sequence"/>
</dbReference>
<dbReference type="RefSeq" id="XP_007801524.1">
    <property type="nucleotide sequence ID" value="XM_007803333.1"/>
</dbReference>
<keyword evidence="2 6" id="KW-0812">Transmembrane</keyword>
<dbReference type="OrthoDB" id="5428055at2759"/>
<dbReference type="Pfam" id="PF01544">
    <property type="entry name" value="CorA"/>
    <property type="match status" value="1"/>
</dbReference>
<dbReference type="Gene3D" id="1.20.58.340">
    <property type="entry name" value="Magnesium transport protein CorA, transmembrane region"/>
    <property type="match status" value="1"/>
</dbReference>
<keyword evidence="8" id="KW-1185">Reference proteome</keyword>
<comment type="subcellular location">
    <subcellularLocation>
        <location evidence="1">Membrane</location>
        <topology evidence="1">Multi-pass membrane protein</topology>
    </subcellularLocation>
</comment>
<dbReference type="InterPro" id="IPR002523">
    <property type="entry name" value="MgTranspt_CorA/ZnTranspt_ZntB"/>
</dbReference>
<reference evidence="8" key="1">
    <citation type="journal article" date="2014" name="BMC Genomics">
        <title>Genome characteristics reveal the impact of lichenization on lichen-forming fungus Endocarpon pusillum Hedwig (Verrucariales, Ascomycota).</title>
        <authorList>
            <person name="Wang Y.-Y."/>
            <person name="Liu B."/>
            <person name="Zhang X.-Y."/>
            <person name="Zhou Q.-M."/>
            <person name="Zhang T."/>
            <person name="Li H."/>
            <person name="Yu Y.-F."/>
            <person name="Zhang X.-L."/>
            <person name="Hao X.-Y."/>
            <person name="Wang M."/>
            <person name="Wang L."/>
            <person name="Wei J.-C."/>
        </authorList>
    </citation>
    <scope>NUCLEOTIDE SEQUENCE [LARGE SCALE GENOMIC DNA]</scope>
    <source>
        <strain evidence="8">Z07020 / HMAS-L-300199</strain>
    </source>
</reference>
<dbReference type="EMBL" id="KE721034">
    <property type="protein sequence ID" value="ERF72802.1"/>
    <property type="molecule type" value="Genomic_DNA"/>
</dbReference>
<dbReference type="HOGENOM" id="CLU_004746_0_0_1"/>
<evidence type="ECO:0000256" key="1">
    <source>
        <dbReference type="ARBA" id="ARBA00004141"/>
    </source>
</evidence>
<evidence type="ECO:0000256" key="2">
    <source>
        <dbReference type="ARBA" id="ARBA00022692"/>
    </source>
</evidence>
<feature type="region of interest" description="Disordered" evidence="5">
    <location>
        <begin position="314"/>
        <end position="336"/>
    </location>
</feature>
<proteinExistence type="predicted"/>
<dbReference type="OMA" id="TDWHELL"/>
<feature type="region of interest" description="Disordered" evidence="5">
    <location>
        <begin position="1"/>
        <end position="62"/>
    </location>
</feature>
<feature type="transmembrane region" description="Helical" evidence="6">
    <location>
        <begin position="1499"/>
        <end position="1519"/>
    </location>
</feature>
<sequence>MSHQSDSHEVTHLTSDDQNASNVEHPLQSEGRDEAAQGSLPVSRESADDQDADRETEPQPLDSWAWMYDVDSEECFMEYDAEAAAKSSDFGNDGYTASLTNWHELLQLTAPEPKCGLIYIRGDFPDTSDAILARVQNQDLAGGKGTFGIQLLHGPGDEFQLGEVAANGFINYRWPYTQYWLYSETFNPGTFETCSFVDNKIVYQIARVRLGRKKSTGRPAANADATAVPKLTARFRIGGRIRFGCLCTNALGSVPKYCYNVQREEDDKTLRCQVSGEFTCETQQRCQYHLSMRLYIDGQSTVIKWNANAKSYRSADTNNDGVPANRQDPGTGNLSPSEWVDISAEHDIELEANKERVLIFALALDSGAAPRIPEGPPSSENIKGILGVTDAYANRTSRMWLARGQKEHEQVDVADTHAIARCVEYICSVTAMPIRCENHEPPASSRQGSTHTGREPLSGSKTGKSKELPIGKSTPPPAELPAYQSPVSPDCEPPKSDLESVRILTTSLLSQDSRTGQCISPQQSSAHQLEDGQNSPLHVPLPASIKSTSSLNDVLLGGDEPRDAEDINLGLEKDGSDELQAITLIRNMMFDFSVNLESTFWQLRLLIKADKFLSQRYKENVSTENVGVNEEQEDGADERSIATYQKYRSRLQTVIKGVLVWMAKIPWGTRPSMRHSRYSDKEDPYSSIRPISHHYDQLFRVYPPLWLLTTPPPDRPPWASHWQAACFVSITIWYVLNNCPEITEKILAISSLWENITDLPVGELQPEAEPKSALLQWYHATCVYNLSKMLPRKSSSGHDGMSAYIKNLEQMCLRLTRPAKKPTIDLYTIKDEQLDRLLLICNEVIQEPTFANTRFDCMTNVRAKIERRTPTTIINPGFTGRKSNLSEEPPWELSCLNHHTAFRIALEFVDFTEVDDFKQACYDFRSTEFTFHPTWDRSQKHMSRQWWDVDASAIVCATLIHPHIQKANKQRDMQASTKPVTVNLSTQSNIAPFDWRKNVTPKVFGDDWVQSLEDTPDRFRSSQTKDTNLRHGLRTYLEGAGSSNNSNKKHPDYSRESIDQLVPADDLLYLSLFDLGLDKVGDLDLEYSWRRSYLDEFKEKFFSDIDQIQDPAGIIAERLWVWVLDGSPWESFRNPKDVKEELKTKLKLRTFRQDLFKAHQHEGLRRLSDSMVDLGVKHRILLAQRLCPSIVQAIIYMWHPTAIDTFDSYFGSLSTFSNVREDESWITTITLVYWAFVPRSDVLEPNPPSRPENRYTEPRQRGKFPPSNMLQQFQNERDMRGDENIQNTIEERSSSLVITGDPQGFLWTCSVWSSLIEDSDLNVSTMVQDLQLFKHQQSTGRSLAFLSILGTMCEKLSAELDLTLKGCDEYVKLGQKVFLEGYDWEADNAVDRLRSMLWGLEALKMFDDRLDDSLKSIDKARETLVHQMDNERGERHGELKRTYKDALEKFGKQRDFLFAVHAKIDLKIKQVTGLRDGLSTVTSVADSRTAVKQGNNIRILTYITIAYLPLSFVASIFSMGHNIVPDEAGTTLFAILIVVAVLTTYCLASSLERVIKLQDILKNRWEGGYDLVKRWKVQQPKGPQTSTKPMHRNGNPEEGGEIKNVNNANSSSVHSGENTPPKHRLFRGFRWRARSGSGIAQLRHLGKSEIV</sequence>
<dbReference type="InterPro" id="IPR045863">
    <property type="entry name" value="CorA_TM1_TM2"/>
</dbReference>
<evidence type="ECO:0000256" key="5">
    <source>
        <dbReference type="SAM" id="MobiDB-lite"/>
    </source>
</evidence>
<feature type="compositionally biased region" description="Basic and acidic residues" evidence="5">
    <location>
        <begin position="1251"/>
        <end position="1260"/>
    </location>
</feature>
<gene>
    <name evidence="7" type="ORF">EPUS_04237</name>
</gene>
<feature type="compositionally biased region" description="Low complexity" evidence="5">
    <location>
        <begin position="1604"/>
        <end position="1615"/>
    </location>
</feature>
<name>U1G620_ENDPU</name>
<evidence type="ECO:0000256" key="6">
    <source>
        <dbReference type="SAM" id="Phobius"/>
    </source>
</evidence>
<dbReference type="GeneID" id="19239268"/>
<dbReference type="eggNOG" id="ENOG502STSZ">
    <property type="taxonomic scope" value="Eukaryota"/>
</dbReference>
<keyword evidence="4 6" id="KW-0472">Membrane</keyword>
<feature type="compositionally biased region" description="Polar residues" evidence="5">
    <location>
        <begin position="512"/>
        <end position="536"/>
    </location>
</feature>
<feature type="region of interest" description="Disordered" evidence="5">
    <location>
        <begin position="438"/>
        <end position="497"/>
    </location>
</feature>
<feature type="compositionally biased region" description="Basic and acidic residues" evidence="5">
    <location>
        <begin position="1"/>
        <end position="15"/>
    </location>
</feature>
<feature type="region of interest" description="Disordered" evidence="5">
    <location>
        <begin position="1578"/>
        <end position="1623"/>
    </location>
</feature>
<feature type="region of interest" description="Disordered" evidence="5">
    <location>
        <begin position="1245"/>
        <end position="1268"/>
    </location>
</feature>